<evidence type="ECO:0000313" key="1">
    <source>
        <dbReference type="EMBL" id="CAB0616273.1"/>
    </source>
</evidence>
<dbReference type="Pfam" id="PF20342">
    <property type="entry name" value="DUF6637"/>
    <property type="match status" value="1"/>
</dbReference>
<dbReference type="Proteomes" id="UP000480222">
    <property type="component" value="Unassembled WGS sequence"/>
</dbReference>
<sequence length="401" mass="42131">MANQQLNARKFIWSNGLQNIGDQIVAAKTVLPWLLHAADASGFFIALLVPVREAGSMLPQAALTPWVVGKPQRKTIWVMGAVGQAAAAAGLAIAAALLQGTSLAVAVIVLLAGLSLARSLTSIASKDVQGRVVPKGSRGLVTGKATALGGAASLIVGASLWLLREHITQTVIVGLIVLAALAWLVAALVFHTITEPEEQTHTQSTNWWSDTWQLFVGDKDFRLFVIVRAFLLVSALSTSFIVVLSNQEGASLGGLGVFMLASGLSALVGGRISGVWSDYSSRAVMSYGALASSIVVLVIVACSWWAPSALNVWLFPLSFFVVNVVHTGIRVARKTYIVDMAEGDQRTRYVGAANTLMGVILLIVGVISGTIAHWGPQPALLFLAAIGLAGAATSHKLKDVE</sequence>
<dbReference type="PANTHER" id="PTHR23526:SF1">
    <property type="entry name" value="MAJOR FACILITATOR SUPERFAMILY MFS_1"/>
    <property type="match status" value="1"/>
</dbReference>
<dbReference type="InterPro" id="IPR052528">
    <property type="entry name" value="Sugar_transport-like"/>
</dbReference>
<dbReference type="AlphaFoldDB" id="A0A0F5D8D4"/>
<dbReference type="SUPFAM" id="SSF103473">
    <property type="entry name" value="MFS general substrate transporter"/>
    <property type="match status" value="1"/>
</dbReference>
<organism evidence="1 2">
    <name type="scientific">Corynebacterium diphtheriae</name>
    <dbReference type="NCBI Taxonomy" id="1717"/>
    <lineage>
        <taxon>Bacteria</taxon>
        <taxon>Bacillati</taxon>
        <taxon>Actinomycetota</taxon>
        <taxon>Actinomycetes</taxon>
        <taxon>Mycobacteriales</taxon>
        <taxon>Corynebacteriaceae</taxon>
        <taxon>Corynebacterium</taxon>
    </lineage>
</organism>
<reference evidence="1 2" key="1">
    <citation type="submission" date="2020-02" db="EMBL/GenBank/DDBJ databases">
        <authorList>
            <person name="Brisse S."/>
        </authorList>
    </citation>
    <scope>NUCLEOTIDE SEQUENCE [LARGE SCALE GENOMIC DNA]</scope>
    <source>
        <strain evidence="1">CIP107547</strain>
    </source>
</reference>
<dbReference type="InterPro" id="IPR036259">
    <property type="entry name" value="MFS_trans_sf"/>
</dbReference>
<name>A0A0F5D8D4_CORDP</name>
<evidence type="ECO:0000313" key="2">
    <source>
        <dbReference type="Proteomes" id="UP000480222"/>
    </source>
</evidence>
<comment type="caution">
    <text evidence="1">The sequence shown here is derived from an EMBL/GenBank/DDBJ whole genome shotgun (WGS) entry which is preliminary data.</text>
</comment>
<dbReference type="EMBL" id="CADDAV010000022">
    <property type="protein sequence ID" value="CAB0616273.1"/>
    <property type="molecule type" value="Genomic_DNA"/>
</dbReference>
<dbReference type="InterPro" id="IPR046577">
    <property type="entry name" value="DUF6637"/>
</dbReference>
<dbReference type="KEGG" id="cdi:DIP1810"/>
<accession>A0A0F5D8D4</accession>
<dbReference type="PANTHER" id="PTHR23526">
    <property type="entry name" value="INTEGRAL MEMBRANE TRANSPORT PROTEIN-RELATED"/>
    <property type="match status" value="1"/>
</dbReference>
<gene>
    <name evidence="1" type="ORF">CIP107547_02023</name>
</gene>
<dbReference type="RefSeq" id="WP_003852518.1">
    <property type="nucleotide sequence ID" value="NZ_CAJDXO010000020.1"/>
</dbReference>
<protein>
    <submittedName>
        <fullName evidence="1">MFS transporter</fullName>
    </submittedName>
</protein>
<dbReference type="Gene3D" id="1.20.1250.20">
    <property type="entry name" value="MFS general substrate transporter like domains"/>
    <property type="match status" value="1"/>
</dbReference>
<proteinExistence type="predicted"/>
<dbReference type="OrthoDB" id="1117124at2"/>